<dbReference type="PANTHER" id="PTHR12992">
    <property type="entry name" value="NUDIX HYDROLASE"/>
    <property type="match status" value="1"/>
</dbReference>
<dbReference type="Gene3D" id="3.90.79.10">
    <property type="entry name" value="Nucleoside Triphosphate Pyrophosphohydrolase"/>
    <property type="match status" value="1"/>
</dbReference>
<dbReference type="Proteomes" id="UP000053201">
    <property type="component" value="Unassembled WGS sequence"/>
</dbReference>
<evidence type="ECO:0000256" key="1">
    <source>
        <dbReference type="ARBA" id="ARBA00022801"/>
    </source>
</evidence>
<dbReference type="InterPro" id="IPR015797">
    <property type="entry name" value="NUDIX_hydrolase-like_dom_sf"/>
</dbReference>
<evidence type="ECO:0000313" key="4">
    <source>
        <dbReference type="Proteomes" id="UP000053201"/>
    </source>
</evidence>
<dbReference type="eggNOG" id="KOG3069">
    <property type="taxonomic scope" value="Eukaryota"/>
</dbReference>
<evidence type="ECO:0000313" key="3">
    <source>
        <dbReference type="EMBL" id="KNC98536.1"/>
    </source>
</evidence>
<dbReference type="EMBL" id="KQ257460">
    <property type="protein sequence ID" value="KNC98536.1"/>
    <property type="molecule type" value="Genomic_DNA"/>
</dbReference>
<dbReference type="AlphaFoldDB" id="A0A0L0HC78"/>
<dbReference type="PROSITE" id="PS51462">
    <property type="entry name" value="NUDIX"/>
    <property type="match status" value="1"/>
</dbReference>
<dbReference type="OrthoDB" id="77989at2759"/>
<dbReference type="InParanoid" id="A0A0L0HC78"/>
<dbReference type="PANTHER" id="PTHR12992:SF44">
    <property type="entry name" value="NUDIX HYDROLASE DOMAIN-CONTAINING PROTEIN"/>
    <property type="match status" value="1"/>
</dbReference>
<dbReference type="CDD" id="cd03426">
    <property type="entry name" value="NUDIX_CoAse_Nudt7"/>
    <property type="match status" value="1"/>
</dbReference>
<organism evidence="3 4">
    <name type="scientific">Spizellomyces punctatus (strain DAOM BR117)</name>
    <dbReference type="NCBI Taxonomy" id="645134"/>
    <lineage>
        <taxon>Eukaryota</taxon>
        <taxon>Fungi</taxon>
        <taxon>Fungi incertae sedis</taxon>
        <taxon>Chytridiomycota</taxon>
        <taxon>Chytridiomycota incertae sedis</taxon>
        <taxon>Chytridiomycetes</taxon>
        <taxon>Spizellomycetales</taxon>
        <taxon>Spizellomycetaceae</taxon>
        <taxon>Spizellomyces</taxon>
    </lineage>
</organism>
<dbReference type="Pfam" id="PF00293">
    <property type="entry name" value="NUDIX"/>
    <property type="match status" value="1"/>
</dbReference>
<dbReference type="InterPro" id="IPR000086">
    <property type="entry name" value="NUDIX_hydrolase_dom"/>
</dbReference>
<dbReference type="OMA" id="LLWGITH"/>
<dbReference type="GeneID" id="27689551"/>
<dbReference type="GO" id="GO:0010945">
    <property type="term" value="F:coenzyme A diphosphatase activity"/>
    <property type="evidence" value="ECO:0007669"/>
    <property type="project" value="InterPro"/>
</dbReference>
<keyword evidence="4" id="KW-1185">Reference proteome</keyword>
<dbReference type="InterPro" id="IPR045121">
    <property type="entry name" value="CoAse"/>
</dbReference>
<dbReference type="PROSITE" id="PS00893">
    <property type="entry name" value="NUDIX_BOX"/>
    <property type="match status" value="1"/>
</dbReference>
<name>A0A0L0HC78_SPIPD</name>
<evidence type="ECO:0000259" key="2">
    <source>
        <dbReference type="PROSITE" id="PS51462"/>
    </source>
</evidence>
<protein>
    <recommendedName>
        <fullName evidence="2">Nudix hydrolase domain-containing protein</fullName>
    </recommendedName>
</protein>
<dbReference type="VEuPathDB" id="FungiDB:SPPG_06228"/>
<dbReference type="RefSeq" id="XP_016606576.1">
    <property type="nucleotide sequence ID" value="XM_016754435.1"/>
</dbReference>
<dbReference type="STRING" id="645134.A0A0L0HC78"/>
<feature type="domain" description="Nudix hydrolase" evidence="2">
    <location>
        <begin position="36"/>
        <end position="205"/>
    </location>
</feature>
<gene>
    <name evidence="3" type="ORF">SPPG_06228</name>
</gene>
<keyword evidence="1" id="KW-0378">Hydrolase</keyword>
<dbReference type="InterPro" id="IPR020084">
    <property type="entry name" value="NUDIX_hydrolase_CS"/>
</dbReference>
<dbReference type="SUPFAM" id="SSF55811">
    <property type="entry name" value="Nudix"/>
    <property type="match status" value="1"/>
</dbReference>
<reference evidence="3 4" key="1">
    <citation type="submission" date="2009-08" db="EMBL/GenBank/DDBJ databases">
        <title>The Genome Sequence of Spizellomyces punctatus strain DAOM BR117.</title>
        <authorList>
            <consortium name="The Broad Institute Genome Sequencing Platform"/>
            <person name="Russ C."/>
            <person name="Cuomo C."/>
            <person name="Shea T."/>
            <person name="Young S.K."/>
            <person name="Zeng Q."/>
            <person name="Koehrsen M."/>
            <person name="Haas B."/>
            <person name="Borodovsky M."/>
            <person name="Guigo R."/>
            <person name="Alvarado L."/>
            <person name="Berlin A."/>
            <person name="Bochicchio J."/>
            <person name="Borenstein D."/>
            <person name="Chapman S."/>
            <person name="Chen Z."/>
            <person name="Engels R."/>
            <person name="Freedman E."/>
            <person name="Gellesch M."/>
            <person name="Goldberg J."/>
            <person name="Griggs A."/>
            <person name="Gujja S."/>
            <person name="Heiman D."/>
            <person name="Hepburn T."/>
            <person name="Howarth C."/>
            <person name="Jen D."/>
            <person name="Larson L."/>
            <person name="Lewis B."/>
            <person name="Mehta T."/>
            <person name="Park D."/>
            <person name="Pearson M."/>
            <person name="Roberts A."/>
            <person name="Saif S."/>
            <person name="Shenoy N."/>
            <person name="Sisk P."/>
            <person name="Stolte C."/>
            <person name="Sykes S."/>
            <person name="Thomson T."/>
            <person name="Walk T."/>
            <person name="White J."/>
            <person name="Yandava C."/>
            <person name="Burger G."/>
            <person name="Gray M.W."/>
            <person name="Holland P.W.H."/>
            <person name="King N."/>
            <person name="Lang F.B.F."/>
            <person name="Roger A.J."/>
            <person name="Ruiz-Trillo I."/>
            <person name="Lander E."/>
            <person name="Nusbaum C."/>
        </authorList>
    </citation>
    <scope>NUCLEOTIDE SEQUENCE [LARGE SCALE GENOMIC DNA]</scope>
    <source>
        <strain evidence="3 4">DAOM BR117</strain>
    </source>
</reference>
<accession>A0A0L0HC78</accession>
<proteinExistence type="predicted"/>
<sequence>MNRQQQDKSTQRHLFNLIRHTQILPTEKIPSSERCKRRASVAIIIRVRPNSVVGPINETASIQDPLDFLKLDWVKSGEPEILYVRRAVNPRDKWSGHMAFPGGKAEAEETDQEAAERETLEEIGLDLRGPGFACLGALDDREIKPPASGKPIMILCPFVYLQLTPSTPPLTLTPEEIASIHWIPLSFFFAAARDNRRWRLISFPIARHLLPARVLAGGISGSSAPRWRTWIHVGLEKSLTYLLGSYSYRGVLLPTTAGEIVTPLQTPVTPHVPHAHVLGKEEEAKAHAGQSTSSRLLLWGLTLWMTSDLIDLCHDPSEVPVVALSELGAPRYSQKDIDWFFGLLARQLGAGGNGGVQSGAGSGGTVGRVKRKPAVSVTERPKLEYYQAIRISVATAMTLRAVVTWVVVRHLRKVREWCLAVL</sequence>